<dbReference type="EMBL" id="FOVP01000009">
    <property type="protein sequence ID" value="SFN83041.1"/>
    <property type="molecule type" value="Genomic_DNA"/>
</dbReference>
<sequence>MRRNFLLRRRCQRDLNLVPFPGHRSALPVPMKRAPHYESFERGQADFIPLPSFAKILAFEDVCILQAQHDWRAGAGNVVVLQEHGIGFQPQTLCMNRRLSAGAKPLSAAGVVPVLTEQERRTNMPCAPPRAKPDHRLHQFIVSLDCL</sequence>
<gene>
    <name evidence="1" type="ORF">SAMN04487859_109160</name>
</gene>
<evidence type="ECO:0000313" key="2">
    <source>
        <dbReference type="Proteomes" id="UP000198599"/>
    </source>
</evidence>
<accession>A0A1I5C8Q6</accession>
<reference evidence="2" key="1">
    <citation type="submission" date="2016-10" db="EMBL/GenBank/DDBJ databases">
        <authorList>
            <person name="Varghese N."/>
            <person name="Submissions S."/>
        </authorList>
    </citation>
    <scope>NUCLEOTIDE SEQUENCE [LARGE SCALE GENOMIC DNA]</scope>
    <source>
        <strain evidence="2">DSM 28463</strain>
    </source>
</reference>
<organism evidence="1 2">
    <name type="scientific">Roseovarius lutimaris</name>
    <dbReference type="NCBI Taxonomy" id="1005928"/>
    <lineage>
        <taxon>Bacteria</taxon>
        <taxon>Pseudomonadati</taxon>
        <taxon>Pseudomonadota</taxon>
        <taxon>Alphaproteobacteria</taxon>
        <taxon>Rhodobacterales</taxon>
        <taxon>Roseobacteraceae</taxon>
        <taxon>Roseovarius</taxon>
    </lineage>
</organism>
<dbReference type="STRING" id="1005928.SAMN04487859_109160"/>
<name>A0A1I5C8Q6_9RHOB</name>
<keyword evidence="2" id="KW-1185">Reference proteome</keyword>
<evidence type="ECO:0000313" key="1">
    <source>
        <dbReference type="EMBL" id="SFN83041.1"/>
    </source>
</evidence>
<dbReference type="Proteomes" id="UP000198599">
    <property type="component" value="Unassembled WGS sequence"/>
</dbReference>
<dbReference type="AlphaFoldDB" id="A0A1I5C8Q6"/>
<protein>
    <submittedName>
        <fullName evidence="1">Uncharacterized protein</fullName>
    </submittedName>
</protein>
<proteinExistence type="predicted"/>